<sequence length="161" mass="18787">MGREERDGNRRRRKGRGKQWEDRRGMGTEGGEKVEENNGKRGEGWEQKEEKRQRKTMGREERDGYRRRRKGKGKQWEDRRWMGTEGGEKAKENNGKIGEGWEQKEEKSPQQGDLRLSGPPSGQGADGWARTRDRRVPADLRAGFLATEPPTLQRDEKRVLR</sequence>
<name>A0AAV3ZX99_9GAST</name>
<evidence type="ECO:0000313" key="2">
    <source>
        <dbReference type="EMBL" id="GFN99311.1"/>
    </source>
</evidence>
<feature type="region of interest" description="Disordered" evidence="1">
    <location>
        <begin position="1"/>
        <end position="161"/>
    </location>
</feature>
<evidence type="ECO:0008006" key="4">
    <source>
        <dbReference type="Google" id="ProtNLM"/>
    </source>
</evidence>
<comment type="caution">
    <text evidence="2">The sequence shown here is derived from an EMBL/GenBank/DDBJ whole genome shotgun (WGS) entry which is preliminary data.</text>
</comment>
<feature type="compositionally biased region" description="Basic and acidic residues" evidence="1">
    <location>
        <begin position="129"/>
        <end position="138"/>
    </location>
</feature>
<feature type="compositionally biased region" description="Basic and acidic residues" evidence="1">
    <location>
        <begin position="18"/>
        <end position="64"/>
    </location>
</feature>
<evidence type="ECO:0000256" key="1">
    <source>
        <dbReference type="SAM" id="MobiDB-lite"/>
    </source>
</evidence>
<dbReference type="AlphaFoldDB" id="A0AAV3ZX99"/>
<organism evidence="2 3">
    <name type="scientific">Plakobranchus ocellatus</name>
    <dbReference type="NCBI Taxonomy" id="259542"/>
    <lineage>
        <taxon>Eukaryota</taxon>
        <taxon>Metazoa</taxon>
        <taxon>Spiralia</taxon>
        <taxon>Lophotrochozoa</taxon>
        <taxon>Mollusca</taxon>
        <taxon>Gastropoda</taxon>
        <taxon>Heterobranchia</taxon>
        <taxon>Euthyneura</taxon>
        <taxon>Panpulmonata</taxon>
        <taxon>Sacoglossa</taxon>
        <taxon>Placobranchoidea</taxon>
        <taxon>Plakobranchidae</taxon>
        <taxon>Plakobranchus</taxon>
    </lineage>
</organism>
<feature type="compositionally biased region" description="Basic and acidic residues" evidence="1">
    <location>
        <begin position="74"/>
        <end position="108"/>
    </location>
</feature>
<dbReference type="Proteomes" id="UP000735302">
    <property type="component" value="Unassembled WGS sequence"/>
</dbReference>
<proteinExistence type="predicted"/>
<evidence type="ECO:0000313" key="3">
    <source>
        <dbReference type="Proteomes" id="UP000735302"/>
    </source>
</evidence>
<dbReference type="EMBL" id="BLXT01002992">
    <property type="protein sequence ID" value="GFN99311.1"/>
    <property type="molecule type" value="Genomic_DNA"/>
</dbReference>
<protein>
    <recommendedName>
        <fullName evidence="4">Octapeptide-repeat protein T2</fullName>
    </recommendedName>
</protein>
<gene>
    <name evidence="2" type="ORF">PoB_002581700</name>
</gene>
<accession>A0AAV3ZX99</accession>
<keyword evidence="3" id="KW-1185">Reference proteome</keyword>
<reference evidence="2 3" key="1">
    <citation type="journal article" date="2021" name="Elife">
        <title>Chloroplast acquisition without the gene transfer in kleptoplastic sea slugs, Plakobranchus ocellatus.</title>
        <authorList>
            <person name="Maeda T."/>
            <person name="Takahashi S."/>
            <person name="Yoshida T."/>
            <person name="Shimamura S."/>
            <person name="Takaki Y."/>
            <person name="Nagai Y."/>
            <person name="Toyoda A."/>
            <person name="Suzuki Y."/>
            <person name="Arimoto A."/>
            <person name="Ishii H."/>
            <person name="Satoh N."/>
            <person name="Nishiyama T."/>
            <person name="Hasebe M."/>
            <person name="Maruyama T."/>
            <person name="Minagawa J."/>
            <person name="Obokata J."/>
            <person name="Shigenobu S."/>
        </authorList>
    </citation>
    <scope>NUCLEOTIDE SEQUENCE [LARGE SCALE GENOMIC DNA]</scope>
</reference>